<dbReference type="InterPro" id="IPR003789">
    <property type="entry name" value="Asn/Gln_tRNA_amidoTrase-B-like"/>
</dbReference>
<dbReference type="Proteomes" id="UP000178964">
    <property type="component" value="Unassembled WGS sequence"/>
</dbReference>
<sequence>MMLKEKLQSDSKTALLGRDSEKLEIIRFILSEVKNKEIEKRAELTDEEVLSVISTLQKRSLDSVSQYSAGNRQDLVDSEQKYLEVYKSYLPEALTEDQIRTLVMEAIDSLSAATISDMGKVMGYLAPLTKNKADGSLVSSIVRESLENG</sequence>
<dbReference type="InterPro" id="IPR042184">
    <property type="entry name" value="YqeY/Aim41_N"/>
</dbReference>
<dbReference type="Gene3D" id="1.10.10.410">
    <property type="match status" value="1"/>
</dbReference>
<comment type="caution">
    <text evidence="1">The sequence shown here is derived from an EMBL/GenBank/DDBJ whole genome shotgun (WGS) entry which is preliminary data.</text>
</comment>
<dbReference type="PANTHER" id="PTHR28055">
    <property type="entry name" value="ALTERED INHERITANCE OF MITOCHONDRIA PROTEIN 41, MITOCHONDRIAL"/>
    <property type="match status" value="1"/>
</dbReference>
<reference evidence="1 2" key="1">
    <citation type="journal article" date="2016" name="Nat. Commun.">
        <title>Thousands of microbial genomes shed light on interconnected biogeochemical processes in an aquifer system.</title>
        <authorList>
            <person name="Anantharaman K."/>
            <person name="Brown C.T."/>
            <person name="Hug L.A."/>
            <person name="Sharon I."/>
            <person name="Castelle C.J."/>
            <person name="Probst A.J."/>
            <person name="Thomas B.C."/>
            <person name="Singh A."/>
            <person name="Wilkins M.J."/>
            <person name="Karaoz U."/>
            <person name="Brodie E.L."/>
            <person name="Williams K.H."/>
            <person name="Hubbard S.S."/>
            <person name="Banfield J.F."/>
        </authorList>
    </citation>
    <scope>NUCLEOTIDE SEQUENCE [LARGE SCALE GENOMIC DNA]</scope>
</reference>
<evidence type="ECO:0000313" key="1">
    <source>
        <dbReference type="EMBL" id="OGC59929.1"/>
    </source>
</evidence>
<dbReference type="Gene3D" id="1.10.1510.10">
    <property type="entry name" value="Uncharacterised protein YqeY/AIM41 PF09424, N-terminal domain"/>
    <property type="match status" value="1"/>
</dbReference>
<evidence type="ECO:0008006" key="3">
    <source>
        <dbReference type="Google" id="ProtNLM"/>
    </source>
</evidence>
<dbReference type="Pfam" id="PF09424">
    <property type="entry name" value="YqeY"/>
    <property type="match status" value="1"/>
</dbReference>
<protein>
    <recommendedName>
        <fullName evidence="3">Glutamyl-tRNA amidotransferase</fullName>
    </recommendedName>
</protein>
<dbReference type="InterPro" id="IPR023168">
    <property type="entry name" value="GatB_Yqey_C_2"/>
</dbReference>
<dbReference type="AlphaFoldDB" id="A0A1F4VRZ8"/>
<dbReference type="EMBL" id="MEVK01000004">
    <property type="protein sequence ID" value="OGC59929.1"/>
    <property type="molecule type" value="Genomic_DNA"/>
</dbReference>
<dbReference type="STRING" id="1802627.A3A70_02390"/>
<dbReference type="InterPro" id="IPR019004">
    <property type="entry name" value="YqeY/Aim41"/>
</dbReference>
<gene>
    <name evidence="1" type="ORF">A3A70_02390</name>
</gene>
<organism evidence="1 2">
    <name type="scientific">candidate division WWE3 bacterium RIFCSPLOWO2_01_FULL_42_11</name>
    <dbReference type="NCBI Taxonomy" id="1802627"/>
    <lineage>
        <taxon>Bacteria</taxon>
        <taxon>Katanobacteria</taxon>
    </lineage>
</organism>
<evidence type="ECO:0000313" key="2">
    <source>
        <dbReference type="Proteomes" id="UP000178964"/>
    </source>
</evidence>
<dbReference type="SUPFAM" id="SSF89095">
    <property type="entry name" value="GatB/YqeY motif"/>
    <property type="match status" value="1"/>
</dbReference>
<dbReference type="PANTHER" id="PTHR28055:SF1">
    <property type="entry name" value="ALTERED INHERITANCE OF MITOCHONDRIA PROTEIN 41, MITOCHONDRIAL"/>
    <property type="match status" value="1"/>
</dbReference>
<name>A0A1F4VRZ8_UNCKA</name>
<accession>A0A1F4VRZ8</accession>
<dbReference type="GO" id="GO:0016884">
    <property type="term" value="F:carbon-nitrogen ligase activity, with glutamine as amido-N-donor"/>
    <property type="evidence" value="ECO:0007669"/>
    <property type="project" value="InterPro"/>
</dbReference>
<proteinExistence type="predicted"/>